<dbReference type="AlphaFoldDB" id="A0A0B6YRE2"/>
<accession>A0A0B6YRE2</accession>
<evidence type="ECO:0000313" key="3">
    <source>
        <dbReference type="EMBL" id="CEK58346.1"/>
    </source>
</evidence>
<feature type="compositionally biased region" description="Basic and acidic residues" evidence="1">
    <location>
        <begin position="54"/>
        <end position="76"/>
    </location>
</feature>
<proteinExistence type="predicted"/>
<organism evidence="3">
    <name type="scientific">Arion vulgaris</name>
    <dbReference type="NCBI Taxonomy" id="1028688"/>
    <lineage>
        <taxon>Eukaryota</taxon>
        <taxon>Metazoa</taxon>
        <taxon>Spiralia</taxon>
        <taxon>Lophotrochozoa</taxon>
        <taxon>Mollusca</taxon>
        <taxon>Gastropoda</taxon>
        <taxon>Heterobranchia</taxon>
        <taxon>Euthyneura</taxon>
        <taxon>Panpulmonata</taxon>
        <taxon>Eupulmonata</taxon>
        <taxon>Stylommatophora</taxon>
        <taxon>Helicina</taxon>
        <taxon>Arionoidea</taxon>
        <taxon>Arionidae</taxon>
        <taxon>Arion</taxon>
    </lineage>
</organism>
<name>A0A0B6YRE2_9EUPU</name>
<sequence>MERQGQRLLLALTSPADDEDGSPDKYNFVAAVAAFGTLMCVIYVILMCTCKNSDNKHEHEDQEHKQGSKKADKKSTAEVTQDGADGKS</sequence>
<evidence type="ECO:0000256" key="1">
    <source>
        <dbReference type="SAM" id="MobiDB-lite"/>
    </source>
</evidence>
<reference evidence="3" key="1">
    <citation type="submission" date="2014-12" db="EMBL/GenBank/DDBJ databases">
        <title>Insight into the proteome of Arion vulgaris.</title>
        <authorList>
            <person name="Aradska J."/>
            <person name="Bulat T."/>
            <person name="Smidak R."/>
            <person name="Sarate P."/>
            <person name="Gangsoo J."/>
            <person name="Sialana F."/>
            <person name="Bilban M."/>
            <person name="Lubec G."/>
        </authorList>
    </citation>
    <scope>NUCLEOTIDE SEQUENCE</scope>
    <source>
        <tissue evidence="3">Skin</tissue>
    </source>
</reference>
<feature type="region of interest" description="Disordered" evidence="1">
    <location>
        <begin position="1"/>
        <end position="23"/>
    </location>
</feature>
<dbReference type="EMBL" id="HACG01011481">
    <property type="protein sequence ID" value="CEK58346.1"/>
    <property type="molecule type" value="Transcribed_RNA"/>
</dbReference>
<protein>
    <submittedName>
        <fullName evidence="3">Uncharacterized protein</fullName>
    </submittedName>
</protein>
<feature type="non-terminal residue" evidence="3">
    <location>
        <position position="88"/>
    </location>
</feature>
<feature type="region of interest" description="Disordered" evidence="1">
    <location>
        <begin position="54"/>
        <end position="88"/>
    </location>
</feature>
<feature type="transmembrane region" description="Helical" evidence="2">
    <location>
        <begin position="28"/>
        <end position="46"/>
    </location>
</feature>
<keyword evidence="2" id="KW-0472">Membrane</keyword>
<gene>
    <name evidence="3" type="primary">ORF32766</name>
</gene>
<keyword evidence="2" id="KW-0812">Transmembrane</keyword>
<evidence type="ECO:0000256" key="2">
    <source>
        <dbReference type="SAM" id="Phobius"/>
    </source>
</evidence>
<keyword evidence="2" id="KW-1133">Transmembrane helix</keyword>